<dbReference type="InterPro" id="IPR036259">
    <property type="entry name" value="MFS_trans_sf"/>
</dbReference>
<comment type="caution">
    <text evidence="7">The sequence shown here is derived from an EMBL/GenBank/DDBJ whole genome shotgun (WGS) entry which is preliminary data.</text>
</comment>
<dbReference type="PANTHER" id="PTHR23502">
    <property type="entry name" value="MAJOR FACILITATOR SUPERFAMILY"/>
    <property type="match status" value="1"/>
</dbReference>
<evidence type="ECO:0000313" key="7">
    <source>
        <dbReference type="EMBL" id="THH00514.1"/>
    </source>
</evidence>
<sequence length="323" mass="35217">MGVIGDIYKLEERGAAAGIFFGAVLIGPALAPMIGGVMTHYYSWRVMQYGLLVFGILSFTLTYFLQPETSQPGARGVDKMLQANGKVSWVWLNPFGSLALLRSPNVLLLALAGGLVLLTDYFILVPIAFTLGAKYKISNEALIGALCIPLGVGNFIGAPLAGALSDRMVVKWRKKRGNQWVPEDRLRATIIGAVVFVPLSILLCGVFTTYVDGTLGLILNCFCLFMNGLGVDFVLSPSAAYNVDILHDHSAEVTAANMAFRNGFMSICVAFILPMINYLGILVTYIIVALVAWWGFVLIWLIIRYGGRMRAWIDVGYSTLKES</sequence>
<feature type="transmembrane region" description="Helical" evidence="5">
    <location>
        <begin position="15"/>
        <end position="34"/>
    </location>
</feature>
<keyword evidence="3 5" id="KW-1133">Transmembrane helix</keyword>
<feature type="transmembrane region" description="Helical" evidence="5">
    <location>
        <begin position="186"/>
        <end position="211"/>
    </location>
</feature>
<protein>
    <recommendedName>
        <fullName evidence="6">Major facilitator superfamily (MFS) profile domain-containing protein</fullName>
    </recommendedName>
</protein>
<feature type="domain" description="Major facilitator superfamily (MFS) profile" evidence="6">
    <location>
        <begin position="1"/>
        <end position="307"/>
    </location>
</feature>
<dbReference type="Gene3D" id="1.20.1250.20">
    <property type="entry name" value="MFS general substrate transporter like domains"/>
    <property type="match status" value="1"/>
</dbReference>
<feature type="transmembrane region" description="Helical" evidence="5">
    <location>
        <begin position="217"/>
        <end position="235"/>
    </location>
</feature>
<dbReference type="AlphaFoldDB" id="A0A4S4KQ79"/>
<dbReference type="PANTHER" id="PTHR23502:SF64">
    <property type="entry name" value="TRANSPORTER, PUTATIVE (AFU_ORTHOLOGUE AFUA_3G11760)-RELATED"/>
    <property type="match status" value="1"/>
</dbReference>
<proteinExistence type="predicted"/>
<evidence type="ECO:0000256" key="2">
    <source>
        <dbReference type="ARBA" id="ARBA00022692"/>
    </source>
</evidence>
<reference evidence="7 8" key="1">
    <citation type="submission" date="2019-02" db="EMBL/GenBank/DDBJ databases">
        <title>Genome sequencing of the rare red list fungi Phlebia centrifuga.</title>
        <authorList>
            <person name="Buettner E."/>
            <person name="Kellner H."/>
        </authorList>
    </citation>
    <scope>NUCLEOTIDE SEQUENCE [LARGE SCALE GENOMIC DNA]</scope>
    <source>
        <strain evidence="7 8">DSM 108282</strain>
    </source>
</reference>
<dbReference type="PROSITE" id="PS50850">
    <property type="entry name" value="MFS"/>
    <property type="match status" value="1"/>
</dbReference>
<dbReference type="SUPFAM" id="SSF103473">
    <property type="entry name" value="MFS general substrate transporter"/>
    <property type="match status" value="1"/>
</dbReference>
<accession>A0A4S4KQ79</accession>
<dbReference type="Pfam" id="PF07690">
    <property type="entry name" value="MFS_1"/>
    <property type="match status" value="1"/>
</dbReference>
<dbReference type="InterPro" id="IPR020846">
    <property type="entry name" value="MFS_dom"/>
</dbReference>
<gene>
    <name evidence="7" type="ORF">EW026_g2030</name>
</gene>
<evidence type="ECO:0000256" key="1">
    <source>
        <dbReference type="ARBA" id="ARBA00004141"/>
    </source>
</evidence>
<evidence type="ECO:0000256" key="4">
    <source>
        <dbReference type="ARBA" id="ARBA00023136"/>
    </source>
</evidence>
<dbReference type="Proteomes" id="UP000309038">
    <property type="component" value="Unassembled WGS sequence"/>
</dbReference>
<name>A0A4S4KQ79_9APHY</name>
<evidence type="ECO:0000256" key="3">
    <source>
        <dbReference type="ARBA" id="ARBA00022989"/>
    </source>
</evidence>
<dbReference type="GO" id="GO:0022857">
    <property type="term" value="F:transmembrane transporter activity"/>
    <property type="evidence" value="ECO:0007669"/>
    <property type="project" value="InterPro"/>
</dbReference>
<feature type="transmembrane region" description="Helical" evidence="5">
    <location>
        <begin position="141"/>
        <end position="165"/>
    </location>
</feature>
<feature type="transmembrane region" description="Helical" evidence="5">
    <location>
        <begin position="46"/>
        <end position="65"/>
    </location>
</feature>
<dbReference type="InterPro" id="IPR011701">
    <property type="entry name" value="MFS"/>
</dbReference>
<evidence type="ECO:0000259" key="6">
    <source>
        <dbReference type="PROSITE" id="PS50850"/>
    </source>
</evidence>
<evidence type="ECO:0000256" key="5">
    <source>
        <dbReference type="SAM" id="Phobius"/>
    </source>
</evidence>
<keyword evidence="4 5" id="KW-0472">Membrane</keyword>
<dbReference type="EMBL" id="SGPJ01000048">
    <property type="protein sequence ID" value="THH00514.1"/>
    <property type="molecule type" value="Genomic_DNA"/>
</dbReference>
<comment type="subcellular location">
    <subcellularLocation>
        <location evidence="1">Membrane</location>
        <topology evidence="1">Multi-pass membrane protein</topology>
    </subcellularLocation>
</comment>
<dbReference type="GO" id="GO:0005886">
    <property type="term" value="C:plasma membrane"/>
    <property type="evidence" value="ECO:0007669"/>
    <property type="project" value="TreeGrafter"/>
</dbReference>
<feature type="transmembrane region" description="Helical" evidence="5">
    <location>
        <begin position="106"/>
        <end position="129"/>
    </location>
</feature>
<keyword evidence="2 5" id="KW-0812">Transmembrane</keyword>
<keyword evidence="8" id="KW-1185">Reference proteome</keyword>
<organism evidence="7 8">
    <name type="scientific">Hermanssonia centrifuga</name>
    <dbReference type="NCBI Taxonomy" id="98765"/>
    <lineage>
        <taxon>Eukaryota</taxon>
        <taxon>Fungi</taxon>
        <taxon>Dikarya</taxon>
        <taxon>Basidiomycota</taxon>
        <taxon>Agaricomycotina</taxon>
        <taxon>Agaricomycetes</taxon>
        <taxon>Polyporales</taxon>
        <taxon>Meruliaceae</taxon>
        <taxon>Hermanssonia</taxon>
    </lineage>
</organism>
<feature type="transmembrane region" description="Helical" evidence="5">
    <location>
        <begin position="282"/>
        <end position="303"/>
    </location>
</feature>
<evidence type="ECO:0000313" key="8">
    <source>
        <dbReference type="Proteomes" id="UP000309038"/>
    </source>
</evidence>